<feature type="transmembrane region" description="Helical" evidence="1">
    <location>
        <begin position="163"/>
        <end position="185"/>
    </location>
</feature>
<dbReference type="GO" id="GO:0016747">
    <property type="term" value="F:acyltransferase activity, transferring groups other than amino-acyl groups"/>
    <property type="evidence" value="ECO:0007669"/>
    <property type="project" value="InterPro"/>
</dbReference>
<name>A0A1Z5YTH1_9PROT</name>
<keyword evidence="1" id="KW-1133">Transmembrane helix</keyword>
<sequence>MENRTSAVLPAFAGRNPGIDLLRGVAIILVVIHHLALRIPLAKTGLADYVPLLVLKALSWDGGKAVKLFFVISGFLITDHTLRRWGSLGSMQARPFMVRRFCRLMPCLLVLLAVLSVFKLAGLPDFQFHHPEQSLSRAVFSVFFMHLNLYETVTGYLPPNWDVLWSLSVEEVFYTAFPLVCLVLARWPSVLGIVFACLALALPYAEWLIRDAKDIWQDEAYGPGLCSIAMGVCAALLAHKFPLSARSRTAQCMGVLGSIGVGLYLLDGHSVSSVLGYYCAPLFYTLSCAALLLAFQAGWGCAAVMRLPAWPRRWGQMSYEIYLSHMFIVMPAVHGFKATGQNWQLGWVWFFPVLLGAYYLGLAVERFLSRPADKALQRVFRLRQGAPV</sequence>
<dbReference type="RefSeq" id="WP_086651561.1">
    <property type="nucleotide sequence ID" value="NZ_JOMQ01000041.1"/>
</dbReference>
<feature type="domain" description="Acyltransferase 3" evidence="2">
    <location>
        <begin position="17"/>
        <end position="363"/>
    </location>
</feature>
<dbReference type="GO" id="GO:0016020">
    <property type="term" value="C:membrane"/>
    <property type="evidence" value="ECO:0007669"/>
    <property type="project" value="TreeGrafter"/>
</dbReference>
<feature type="transmembrane region" description="Helical" evidence="1">
    <location>
        <begin position="250"/>
        <end position="266"/>
    </location>
</feature>
<feature type="transmembrane region" description="Helical" evidence="1">
    <location>
        <begin position="282"/>
        <end position="305"/>
    </location>
</feature>
<keyword evidence="1" id="KW-0812">Transmembrane</keyword>
<proteinExistence type="predicted"/>
<keyword evidence="1" id="KW-0472">Membrane</keyword>
<dbReference type="OrthoDB" id="9796461at2"/>
<gene>
    <name evidence="3" type="ORF">HK14_08505</name>
</gene>
<feature type="transmembrane region" description="Helical" evidence="1">
    <location>
        <begin position="21"/>
        <end position="42"/>
    </location>
</feature>
<dbReference type="AlphaFoldDB" id="A0A1Z5YTH1"/>
<dbReference type="PANTHER" id="PTHR23028">
    <property type="entry name" value="ACETYLTRANSFERASE"/>
    <property type="match status" value="1"/>
</dbReference>
<feature type="transmembrane region" description="Helical" evidence="1">
    <location>
        <begin position="317"/>
        <end position="336"/>
    </location>
</feature>
<feature type="transmembrane region" description="Helical" evidence="1">
    <location>
        <begin position="348"/>
        <end position="368"/>
    </location>
</feature>
<feature type="transmembrane region" description="Helical" evidence="1">
    <location>
        <begin position="221"/>
        <end position="238"/>
    </location>
</feature>
<evidence type="ECO:0000313" key="3">
    <source>
        <dbReference type="EMBL" id="OUJ01639.1"/>
    </source>
</evidence>
<reference evidence="3 4" key="1">
    <citation type="submission" date="2014-06" db="EMBL/GenBank/DDBJ databases">
        <authorList>
            <person name="Ju J."/>
            <person name="Zhang J."/>
        </authorList>
    </citation>
    <scope>NUCLEOTIDE SEQUENCE [LARGE SCALE GENOMIC DNA]</scope>
    <source>
        <strain evidence="3 4">DsW_47</strain>
    </source>
</reference>
<protein>
    <recommendedName>
        <fullName evidence="2">Acyltransferase 3 domain-containing protein</fullName>
    </recommendedName>
</protein>
<feature type="transmembrane region" description="Helical" evidence="1">
    <location>
        <begin position="62"/>
        <end position="82"/>
    </location>
</feature>
<evidence type="ECO:0000259" key="2">
    <source>
        <dbReference type="Pfam" id="PF01757"/>
    </source>
</evidence>
<dbReference type="PANTHER" id="PTHR23028:SF53">
    <property type="entry name" value="ACYL_TRANSF_3 DOMAIN-CONTAINING PROTEIN"/>
    <property type="match status" value="1"/>
</dbReference>
<comment type="caution">
    <text evidence="3">The sequence shown here is derived from an EMBL/GenBank/DDBJ whole genome shotgun (WGS) entry which is preliminary data.</text>
</comment>
<evidence type="ECO:0000313" key="4">
    <source>
        <dbReference type="Proteomes" id="UP000196086"/>
    </source>
</evidence>
<dbReference type="InterPro" id="IPR050879">
    <property type="entry name" value="Acyltransferase_3"/>
</dbReference>
<accession>A0A1Z5YTH1</accession>
<dbReference type="Pfam" id="PF01757">
    <property type="entry name" value="Acyl_transf_3"/>
    <property type="match status" value="1"/>
</dbReference>
<dbReference type="Proteomes" id="UP000196086">
    <property type="component" value="Unassembled WGS sequence"/>
</dbReference>
<evidence type="ECO:0000256" key="1">
    <source>
        <dbReference type="SAM" id="Phobius"/>
    </source>
</evidence>
<organism evidence="3 4">
    <name type="scientific">Acetobacter cibinongensis</name>
    <dbReference type="NCBI Taxonomy" id="146475"/>
    <lineage>
        <taxon>Bacteria</taxon>
        <taxon>Pseudomonadati</taxon>
        <taxon>Pseudomonadota</taxon>
        <taxon>Alphaproteobacteria</taxon>
        <taxon>Acetobacterales</taxon>
        <taxon>Acetobacteraceae</taxon>
        <taxon>Acetobacter</taxon>
    </lineage>
</organism>
<dbReference type="InterPro" id="IPR002656">
    <property type="entry name" value="Acyl_transf_3_dom"/>
</dbReference>
<dbReference type="GO" id="GO:0000271">
    <property type="term" value="P:polysaccharide biosynthetic process"/>
    <property type="evidence" value="ECO:0007669"/>
    <property type="project" value="TreeGrafter"/>
</dbReference>
<dbReference type="EMBL" id="JOMQ01000041">
    <property type="protein sequence ID" value="OUJ01639.1"/>
    <property type="molecule type" value="Genomic_DNA"/>
</dbReference>
<feature type="transmembrane region" description="Helical" evidence="1">
    <location>
        <begin position="103"/>
        <end position="121"/>
    </location>
</feature>
<feature type="transmembrane region" description="Helical" evidence="1">
    <location>
        <begin position="190"/>
        <end position="209"/>
    </location>
</feature>